<dbReference type="InterPro" id="IPR032830">
    <property type="entry name" value="XPB/Ssl2_N"/>
</dbReference>
<name>T0ZFU8_9ZZZZ</name>
<evidence type="ECO:0000313" key="2">
    <source>
        <dbReference type="EMBL" id="EQD43748.1"/>
    </source>
</evidence>
<organism evidence="2">
    <name type="scientific">mine drainage metagenome</name>
    <dbReference type="NCBI Taxonomy" id="410659"/>
    <lineage>
        <taxon>unclassified sequences</taxon>
        <taxon>metagenomes</taxon>
        <taxon>ecological metagenomes</taxon>
    </lineage>
</organism>
<comment type="caution">
    <text evidence="2">The sequence shown here is derived from an EMBL/GenBank/DDBJ whole genome shotgun (WGS) entry which is preliminary data.</text>
</comment>
<proteinExistence type="predicted"/>
<feature type="domain" description="Helicase XPB/Ssl2 N-terminal" evidence="1">
    <location>
        <begin position="20"/>
        <end position="135"/>
    </location>
</feature>
<feature type="non-terminal residue" evidence="2">
    <location>
        <position position="1"/>
    </location>
</feature>
<accession>T0ZFU8</accession>
<reference evidence="2" key="1">
    <citation type="submission" date="2013-08" db="EMBL/GenBank/DDBJ databases">
        <authorList>
            <person name="Mendez C."/>
            <person name="Richter M."/>
            <person name="Ferrer M."/>
            <person name="Sanchez J."/>
        </authorList>
    </citation>
    <scope>NUCLEOTIDE SEQUENCE</scope>
</reference>
<evidence type="ECO:0000259" key="1">
    <source>
        <dbReference type="Pfam" id="PF13625"/>
    </source>
</evidence>
<sequence>LGLTPEYQAAPPSAPSQSLRVQANFEVVVPEPLDPAGLMLLRAYAEPKGDVVWRLTRARLLAALEEGRDPAELVTFLEARSGARLPNPVATLIDDAVSAAGRLRDLGRVRLVEVEDAALLTLISRDSRMAGLCERRGDRYLAVPLDRERAFLRELRRLGYPLRPLR</sequence>
<dbReference type="EMBL" id="AUZX01011400">
    <property type="protein sequence ID" value="EQD43748.1"/>
    <property type="molecule type" value="Genomic_DNA"/>
</dbReference>
<reference evidence="2" key="2">
    <citation type="journal article" date="2014" name="ISME J.">
        <title>Microbial stratification in low pH oxic and suboxic macroscopic growths along an acid mine drainage.</title>
        <authorList>
            <person name="Mendez-Garcia C."/>
            <person name="Mesa V."/>
            <person name="Sprenger R.R."/>
            <person name="Richter M."/>
            <person name="Diez M.S."/>
            <person name="Solano J."/>
            <person name="Bargiela R."/>
            <person name="Golyshina O.V."/>
            <person name="Manteca A."/>
            <person name="Ramos J.L."/>
            <person name="Gallego J.R."/>
            <person name="Llorente I."/>
            <person name="Martins Dos Santos V.A."/>
            <person name="Jensen O.N."/>
            <person name="Pelaez A.I."/>
            <person name="Sanchez J."/>
            <person name="Ferrer M."/>
        </authorList>
    </citation>
    <scope>NUCLEOTIDE SEQUENCE</scope>
</reference>
<gene>
    <name evidence="2" type="ORF">B1A_15539</name>
</gene>
<dbReference type="AlphaFoldDB" id="T0ZFU8"/>
<protein>
    <recommendedName>
        <fullName evidence="1">Helicase XPB/Ssl2 N-terminal domain-containing protein</fullName>
    </recommendedName>
</protein>
<dbReference type="Pfam" id="PF13625">
    <property type="entry name" value="Helicase_C_3"/>
    <property type="match status" value="1"/>
</dbReference>